<dbReference type="RefSeq" id="WP_078496954.1">
    <property type="nucleotide sequence ID" value="NZ_MSZX01000001.1"/>
</dbReference>
<dbReference type="GO" id="GO:0016791">
    <property type="term" value="F:phosphatase activity"/>
    <property type="evidence" value="ECO:0007669"/>
    <property type="project" value="TreeGrafter"/>
</dbReference>
<keyword evidence="4" id="KW-0460">Magnesium</keyword>
<keyword evidence="6" id="KW-1185">Reference proteome</keyword>
<dbReference type="GO" id="GO:0044281">
    <property type="term" value="P:small molecule metabolic process"/>
    <property type="evidence" value="ECO:0007669"/>
    <property type="project" value="UniProtKB-ARBA"/>
</dbReference>
<dbReference type="InterPro" id="IPR006439">
    <property type="entry name" value="HAD-SF_hydro_IA"/>
</dbReference>
<accession>A0A1T2XMX1</accession>
<gene>
    <name evidence="5" type="ORF">BVG16_02545</name>
</gene>
<keyword evidence="3" id="KW-0378">Hydrolase</keyword>
<evidence type="ECO:0000313" key="6">
    <source>
        <dbReference type="Proteomes" id="UP000190188"/>
    </source>
</evidence>
<dbReference type="SFLD" id="SFLDS00003">
    <property type="entry name" value="Haloacid_Dehalogenase"/>
    <property type="match status" value="1"/>
</dbReference>
<dbReference type="Proteomes" id="UP000190188">
    <property type="component" value="Unassembled WGS sequence"/>
</dbReference>
<dbReference type="InterPro" id="IPR051400">
    <property type="entry name" value="HAD-like_hydrolase"/>
</dbReference>
<dbReference type="SUPFAM" id="SSF56784">
    <property type="entry name" value="HAD-like"/>
    <property type="match status" value="1"/>
</dbReference>
<evidence type="ECO:0000256" key="1">
    <source>
        <dbReference type="ARBA" id="ARBA00001946"/>
    </source>
</evidence>
<dbReference type="EMBL" id="MSZX01000001">
    <property type="protein sequence ID" value="OPA81220.1"/>
    <property type="molecule type" value="Genomic_DNA"/>
</dbReference>
<dbReference type="InterPro" id="IPR041492">
    <property type="entry name" value="HAD_2"/>
</dbReference>
<evidence type="ECO:0000313" key="5">
    <source>
        <dbReference type="EMBL" id="OPA81220.1"/>
    </source>
</evidence>
<dbReference type="InterPro" id="IPR023214">
    <property type="entry name" value="HAD_sf"/>
</dbReference>
<dbReference type="PANTHER" id="PTHR46470:SF2">
    <property type="entry name" value="GLYCERALDEHYDE 3-PHOSPHATE PHOSPHATASE"/>
    <property type="match status" value="1"/>
</dbReference>
<dbReference type="GO" id="GO:0046872">
    <property type="term" value="F:metal ion binding"/>
    <property type="evidence" value="ECO:0007669"/>
    <property type="project" value="UniProtKB-KW"/>
</dbReference>
<comment type="caution">
    <text evidence="5">The sequence shown here is derived from an EMBL/GenBank/DDBJ whole genome shotgun (WGS) entry which is preliminary data.</text>
</comment>
<dbReference type="SFLD" id="SFLDG01135">
    <property type="entry name" value="C1.5.6:_HAD__Beta-PGM__Phospha"/>
    <property type="match status" value="1"/>
</dbReference>
<protein>
    <submittedName>
        <fullName evidence="5">L-2-haloalkanoic acid dehalogenase</fullName>
    </submittedName>
</protein>
<dbReference type="InterPro" id="IPR006549">
    <property type="entry name" value="HAD-SF_hydro_IIIA"/>
</dbReference>
<dbReference type="NCBIfam" id="TIGR01509">
    <property type="entry name" value="HAD-SF-IA-v3"/>
    <property type="match status" value="1"/>
</dbReference>
<dbReference type="Gene3D" id="1.10.150.520">
    <property type="match status" value="1"/>
</dbReference>
<evidence type="ECO:0000256" key="3">
    <source>
        <dbReference type="ARBA" id="ARBA00022801"/>
    </source>
</evidence>
<dbReference type="OrthoDB" id="9809962at2"/>
<dbReference type="STRING" id="1324314.BVG16_02545"/>
<dbReference type="InterPro" id="IPR036412">
    <property type="entry name" value="HAD-like_sf"/>
</dbReference>
<dbReference type="NCBIfam" id="TIGR01662">
    <property type="entry name" value="HAD-SF-IIIA"/>
    <property type="match status" value="1"/>
</dbReference>
<dbReference type="PRINTS" id="PR00413">
    <property type="entry name" value="HADHALOGNASE"/>
</dbReference>
<dbReference type="PANTHER" id="PTHR46470">
    <property type="entry name" value="N-ACYLNEURAMINATE-9-PHOSPHATASE"/>
    <property type="match status" value="1"/>
</dbReference>
<proteinExistence type="predicted"/>
<sequence>MLRAIIFDLDGTLLDRDTSLLDFIYKQYERVTAFHHVDVQDYAERFIALDQRGYVWKDKVYQTLIEEFKANITWEELLQDYTEKFQYHCKGFPHLVEMLDFLRAQGMKLAIITNGYEEFQANNIRALGIEDYFDVIMISEREGLRKPDPEIFRRTLELLGVTAEDSIYVGDHPINDVVASRKVGMQAIWKKDLYYEQPSEANWVIDHLLEIRKIVSEVH</sequence>
<name>A0A1T2XMX1_9BACL</name>
<reference evidence="5 6" key="1">
    <citation type="submission" date="2017-01" db="EMBL/GenBank/DDBJ databases">
        <title>Genome analysis of Paenibacillus selenitrireducens ES3-24.</title>
        <authorList>
            <person name="Xu D."/>
            <person name="Yao R."/>
            <person name="Zheng S."/>
        </authorList>
    </citation>
    <scope>NUCLEOTIDE SEQUENCE [LARGE SCALE GENOMIC DNA]</scope>
    <source>
        <strain evidence="5 6">ES3-24</strain>
    </source>
</reference>
<evidence type="ECO:0000256" key="4">
    <source>
        <dbReference type="ARBA" id="ARBA00022842"/>
    </source>
</evidence>
<dbReference type="NCBIfam" id="TIGR01549">
    <property type="entry name" value="HAD-SF-IA-v1"/>
    <property type="match status" value="1"/>
</dbReference>
<dbReference type="Gene3D" id="3.40.50.1000">
    <property type="entry name" value="HAD superfamily/HAD-like"/>
    <property type="match status" value="1"/>
</dbReference>
<dbReference type="SFLD" id="SFLDG01129">
    <property type="entry name" value="C1.5:_HAD__Beta-PGM__Phosphata"/>
    <property type="match status" value="1"/>
</dbReference>
<evidence type="ECO:0000256" key="2">
    <source>
        <dbReference type="ARBA" id="ARBA00022723"/>
    </source>
</evidence>
<organism evidence="5 6">
    <name type="scientific">Paenibacillus selenitireducens</name>
    <dbReference type="NCBI Taxonomy" id="1324314"/>
    <lineage>
        <taxon>Bacteria</taxon>
        <taxon>Bacillati</taxon>
        <taxon>Bacillota</taxon>
        <taxon>Bacilli</taxon>
        <taxon>Bacillales</taxon>
        <taxon>Paenibacillaceae</taxon>
        <taxon>Paenibacillus</taxon>
    </lineage>
</organism>
<comment type="cofactor">
    <cofactor evidence="1">
        <name>Mg(2+)</name>
        <dbReference type="ChEBI" id="CHEBI:18420"/>
    </cofactor>
</comment>
<keyword evidence="2" id="KW-0479">Metal-binding</keyword>
<dbReference type="Pfam" id="PF13419">
    <property type="entry name" value="HAD_2"/>
    <property type="match status" value="1"/>
</dbReference>
<dbReference type="AlphaFoldDB" id="A0A1T2XMX1"/>